<proteinExistence type="predicted"/>
<dbReference type="EMBL" id="QTLC01000007">
    <property type="protein sequence ID" value="RDY72583.1"/>
    <property type="molecule type" value="Genomic_DNA"/>
</dbReference>
<organism evidence="2 3">
    <name type="scientific">Halobacillus trueperi</name>
    <dbReference type="NCBI Taxonomy" id="156205"/>
    <lineage>
        <taxon>Bacteria</taxon>
        <taxon>Bacillati</taxon>
        <taxon>Bacillota</taxon>
        <taxon>Bacilli</taxon>
        <taxon>Bacillales</taxon>
        <taxon>Bacillaceae</taxon>
        <taxon>Halobacillus</taxon>
    </lineage>
</organism>
<dbReference type="RefSeq" id="WP_115893248.1">
    <property type="nucleotide sequence ID" value="NZ_QTLC01000007.1"/>
</dbReference>
<name>A0A3D8VTJ2_9BACI</name>
<dbReference type="Pfam" id="PF18144">
    <property type="entry name" value="SMODS"/>
    <property type="match status" value="1"/>
</dbReference>
<dbReference type="GO" id="GO:0016740">
    <property type="term" value="F:transferase activity"/>
    <property type="evidence" value="ECO:0007669"/>
    <property type="project" value="UniProtKB-KW"/>
</dbReference>
<keyword evidence="2" id="KW-0808">Transferase</keyword>
<dbReference type="SUPFAM" id="SSF81301">
    <property type="entry name" value="Nucleotidyltransferase"/>
    <property type="match status" value="1"/>
</dbReference>
<evidence type="ECO:0000313" key="3">
    <source>
        <dbReference type="Proteomes" id="UP000257032"/>
    </source>
</evidence>
<dbReference type="InterPro" id="IPR043519">
    <property type="entry name" value="NT_sf"/>
</dbReference>
<reference evidence="2 3" key="1">
    <citation type="submission" date="2018-08" db="EMBL/GenBank/DDBJ databases">
        <title>Genome sequence of strict halophilic Halobacillus trueperi SS1 isolated from Lunsu, a salty water body of North West Himalayas.</title>
        <authorList>
            <person name="Gupta S."/>
            <person name="Sharma P."/>
            <person name="Dev K."/>
            <person name="Baumler D."/>
            <person name="Sourirajan A."/>
        </authorList>
    </citation>
    <scope>NUCLEOTIDE SEQUENCE [LARGE SCALE GENOMIC DNA]</scope>
    <source>
        <strain evidence="2 3">SS1</strain>
    </source>
</reference>
<dbReference type="AlphaFoldDB" id="A0A3D8VTJ2"/>
<protein>
    <submittedName>
        <fullName evidence="2">Nucleotidyltransferase</fullName>
    </submittedName>
</protein>
<dbReference type="Proteomes" id="UP000257032">
    <property type="component" value="Unassembled WGS sequence"/>
</dbReference>
<feature type="region of interest" description="Disordered" evidence="1">
    <location>
        <begin position="337"/>
        <end position="365"/>
    </location>
</feature>
<gene>
    <name evidence="2" type="ORF">DXT76_01195</name>
</gene>
<evidence type="ECO:0000256" key="1">
    <source>
        <dbReference type="SAM" id="MobiDB-lite"/>
    </source>
</evidence>
<sequence length="365" mass="41944">MGKVPSYFNDFLREIRLTENQVNDLITGHSTLQKRLKEEKELSDVIVSTFLQGSYRRATATRPKNGKRSDVDIIVVTNLDKESCTPEEAHDLFLPFLDKHYAGKYRIQGRSLGIELSYVDLDLVVTAAPSETQKDILEADSVTTDYSLENLDDWVLNKSWVTPEDRVDQHQVFEKSSEPEWKTEPLYIPDRNANDWSPTDPLAQVKWTWEKNKQCNKHFVNVVKALKWWRKEDDPDSNHPKSYPLEHLIGQSCPSDIQSIAEGVTLTLENIVSKFPTKPVMSDHGVPEHNVFGRLSDEEYETFYERVKVAAHIAREALEEEVHANSVEKWRELFGAKFPDPPKSKKNNGFSKREERTNIGGGRFA</sequence>
<accession>A0A3D8VTJ2</accession>
<evidence type="ECO:0000313" key="2">
    <source>
        <dbReference type="EMBL" id="RDY72583.1"/>
    </source>
</evidence>
<comment type="caution">
    <text evidence="2">The sequence shown here is derived from an EMBL/GenBank/DDBJ whole genome shotgun (WGS) entry which is preliminary data.</text>
</comment>